<reference evidence="1 2" key="1">
    <citation type="submission" date="2020-12" db="EMBL/GenBank/DDBJ databases">
        <title>Draft genome sequence of furan degrading bacterial strain FUR100.</title>
        <authorList>
            <person name="Woiski C."/>
        </authorList>
    </citation>
    <scope>NUCLEOTIDE SEQUENCE [LARGE SCALE GENOMIC DNA]</scope>
    <source>
        <strain evidence="1 2">FUR100</strain>
    </source>
</reference>
<dbReference type="RefSeq" id="WP_197941298.1">
    <property type="nucleotide sequence ID" value="NZ_JAECSB010000060.1"/>
</dbReference>
<dbReference type="EMBL" id="JAECSB010000060">
    <property type="protein sequence ID" value="MBH5144329.1"/>
    <property type="molecule type" value="Genomic_DNA"/>
</dbReference>
<evidence type="ECO:0000313" key="1">
    <source>
        <dbReference type="EMBL" id="MBH5144329.1"/>
    </source>
</evidence>
<proteinExistence type="predicted"/>
<gene>
    <name evidence="1" type="ORF">I3517_17070</name>
</gene>
<dbReference type="AlphaFoldDB" id="A0A8I1D840"/>
<protein>
    <submittedName>
        <fullName evidence="1">Uncharacterized protein</fullName>
    </submittedName>
</protein>
<dbReference type="Proteomes" id="UP000627573">
    <property type="component" value="Unassembled WGS sequence"/>
</dbReference>
<keyword evidence="2" id="KW-1185">Reference proteome</keyword>
<accession>A0A8I1D840</accession>
<organism evidence="1 2">
    <name type="scientific">Rhodococcus erythropolis</name>
    <name type="common">Arthrobacter picolinophilus</name>
    <dbReference type="NCBI Taxonomy" id="1833"/>
    <lineage>
        <taxon>Bacteria</taxon>
        <taxon>Bacillati</taxon>
        <taxon>Actinomycetota</taxon>
        <taxon>Actinomycetes</taxon>
        <taxon>Mycobacteriales</taxon>
        <taxon>Nocardiaceae</taxon>
        <taxon>Rhodococcus</taxon>
        <taxon>Rhodococcus erythropolis group</taxon>
    </lineage>
</organism>
<comment type="caution">
    <text evidence="1">The sequence shown here is derived from an EMBL/GenBank/DDBJ whole genome shotgun (WGS) entry which is preliminary data.</text>
</comment>
<sequence length="65" mass="7070">MKLHTTESMLRIHVGEKFPVRGAGCVEFLIAFIEAAGEVDDLLLEGEGRGVTARRTSTNCAVLPR</sequence>
<name>A0A8I1D840_RHOER</name>
<evidence type="ECO:0000313" key="2">
    <source>
        <dbReference type="Proteomes" id="UP000627573"/>
    </source>
</evidence>